<evidence type="ECO:0000256" key="7">
    <source>
        <dbReference type="ARBA" id="ARBA00023136"/>
    </source>
</evidence>
<evidence type="ECO:0000259" key="10">
    <source>
        <dbReference type="Pfam" id="PF02397"/>
    </source>
</evidence>
<reference evidence="12" key="1">
    <citation type="journal article" date="2019" name="Int. J. Syst. Evol. Microbiol.">
        <title>The Global Catalogue of Microorganisms (GCM) 10K type strain sequencing project: providing services to taxonomists for standard genome sequencing and annotation.</title>
        <authorList>
            <consortium name="The Broad Institute Genomics Platform"/>
            <consortium name="The Broad Institute Genome Sequencing Center for Infectious Disease"/>
            <person name="Wu L."/>
            <person name="Ma J."/>
        </authorList>
    </citation>
    <scope>NUCLEOTIDE SEQUENCE [LARGE SCALE GENOMIC DNA]</scope>
    <source>
        <strain evidence="12">CCUG 55328</strain>
    </source>
</reference>
<keyword evidence="4 11" id="KW-0808">Transferase</keyword>
<dbReference type="EMBL" id="JBHTKR010000004">
    <property type="protein sequence ID" value="MFD1195106.1"/>
    <property type="molecule type" value="Genomic_DNA"/>
</dbReference>
<protein>
    <submittedName>
        <fullName evidence="11">Sugar transferase</fullName>
    </submittedName>
</protein>
<evidence type="ECO:0000256" key="6">
    <source>
        <dbReference type="ARBA" id="ARBA00022989"/>
    </source>
</evidence>
<proteinExistence type="inferred from homology"/>
<comment type="caution">
    <text evidence="11">The sequence shown here is derived from an EMBL/GenBank/DDBJ whole genome shotgun (WGS) entry which is preliminary data.</text>
</comment>
<accession>A0ABW3TF58</accession>
<name>A0ABW3TF58_9RHOB</name>
<keyword evidence="3" id="KW-1003">Cell membrane</keyword>
<keyword evidence="7 9" id="KW-0472">Membrane</keyword>
<organism evidence="11 12">
    <name type="scientific">Seohaeicola saemankumensis</name>
    <dbReference type="NCBI Taxonomy" id="481181"/>
    <lineage>
        <taxon>Bacteria</taxon>
        <taxon>Pseudomonadati</taxon>
        <taxon>Pseudomonadota</taxon>
        <taxon>Alphaproteobacteria</taxon>
        <taxon>Rhodobacterales</taxon>
        <taxon>Roseobacteraceae</taxon>
        <taxon>Seohaeicola</taxon>
    </lineage>
</organism>
<evidence type="ECO:0000256" key="8">
    <source>
        <dbReference type="ARBA" id="ARBA00023169"/>
    </source>
</evidence>
<dbReference type="Proteomes" id="UP001597151">
    <property type="component" value="Unassembled WGS sequence"/>
</dbReference>
<evidence type="ECO:0000256" key="9">
    <source>
        <dbReference type="SAM" id="Phobius"/>
    </source>
</evidence>
<feature type="transmembrane region" description="Helical" evidence="9">
    <location>
        <begin position="46"/>
        <end position="69"/>
    </location>
</feature>
<dbReference type="PANTHER" id="PTHR30576:SF4">
    <property type="entry name" value="UNDECAPRENYL-PHOSPHATE GALACTOSE PHOSPHOTRANSFERASE"/>
    <property type="match status" value="1"/>
</dbReference>
<evidence type="ECO:0000256" key="1">
    <source>
        <dbReference type="ARBA" id="ARBA00004236"/>
    </source>
</evidence>
<dbReference type="PANTHER" id="PTHR30576">
    <property type="entry name" value="COLANIC BIOSYNTHESIS UDP-GLUCOSE LIPID CARRIER TRANSFERASE"/>
    <property type="match status" value="1"/>
</dbReference>
<keyword evidence="6 9" id="KW-1133">Transmembrane helix</keyword>
<dbReference type="InterPro" id="IPR003362">
    <property type="entry name" value="Bact_transf"/>
</dbReference>
<evidence type="ECO:0000256" key="3">
    <source>
        <dbReference type="ARBA" id="ARBA00022475"/>
    </source>
</evidence>
<keyword evidence="5 9" id="KW-0812">Transmembrane</keyword>
<evidence type="ECO:0000256" key="2">
    <source>
        <dbReference type="ARBA" id="ARBA00006464"/>
    </source>
</evidence>
<evidence type="ECO:0000256" key="4">
    <source>
        <dbReference type="ARBA" id="ARBA00022679"/>
    </source>
</evidence>
<evidence type="ECO:0000256" key="5">
    <source>
        <dbReference type="ARBA" id="ARBA00022692"/>
    </source>
</evidence>
<dbReference type="Pfam" id="PF02397">
    <property type="entry name" value="Bac_transf"/>
    <property type="match status" value="1"/>
</dbReference>
<keyword evidence="12" id="KW-1185">Reference proteome</keyword>
<evidence type="ECO:0000313" key="12">
    <source>
        <dbReference type="Proteomes" id="UP001597151"/>
    </source>
</evidence>
<evidence type="ECO:0000313" key="11">
    <source>
        <dbReference type="EMBL" id="MFD1195106.1"/>
    </source>
</evidence>
<comment type="similarity">
    <text evidence="2">Belongs to the bacterial sugar transferase family.</text>
</comment>
<dbReference type="GO" id="GO:0016740">
    <property type="term" value="F:transferase activity"/>
    <property type="evidence" value="ECO:0007669"/>
    <property type="project" value="UniProtKB-KW"/>
</dbReference>
<feature type="domain" description="Bacterial sugar transferase" evidence="10">
    <location>
        <begin position="41"/>
        <end position="229"/>
    </location>
</feature>
<keyword evidence="8" id="KW-0270">Exopolysaccharide synthesis</keyword>
<gene>
    <name evidence="11" type="ORF">ACFQ3C_10530</name>
</gene>
<comment type="subcellular location">
    <subcellularLocation>
        <location evidence="1">Cell membrane</location>
    </subcellularLocation>
</comment>
<sequence length="234" mass="26573">MAYDLGAYPDSARERAARNVLISASPVLSSERLVLYDGVGKRIFDLVFVALIALPVTLVLAVLSVLIAMDGHSPFYVQKRLGMHGKVFRMYKLRSMVPHADKVLSAYLDSNPEARAEWDHNQKLKDDPRVTRLGRLIRKTSLDELPQFLNVLKGDMSVVGPRPMMTDQKDLYPGTEYYEMRPGITGAWQTSVRNESSFAQRAEYDRDYFYHLSLMTDLKIVLRTFGVVMRATGH</sequence>